<dbReference type="GO" id="GO:0008170">
    <property type="term" value="F:N-methyltransferase activity"/>
    <property type="evidence" value="ECO:0007669"/>
    <property type="project" value="InterPro"/>
</dbReference>
<evidence type="ECO:0000259" key="9">
    <source>
        <dbReference type="Pfam" id="PF01555"/>
    </source>
</evidence>
<dbReference type="InterPro" id="IPR001091">
    <property type="entry name" value="RM_Methyltransferase"/>
</dbReference>
<dbReference type="AlphaFoldDB" id="A0A5N3P447"/>
<dbReference type="InterPro" id="IPR040843">
    <property type="entry name" value="RAMA"/>
</dbReference>
<organism evidence="11 12">
    <name type="scientific">Microvirga brassicacearum</name>
    <dbReference type="NCBI Taxonomy" id="2580413"/>
    <lineage>
        <taxon>Bacteria</taxon>
        <taxon>Pseudomonadati</taxon>
        <taxon>Pseudomonadota</taxon>
        <taxon>Alphaproteobacteria</taxon>
        <taxon>Hyphomicrobiales</taxon>
        <taxon>Methylobacteriaceae</taxon>
        <taxon>Microvirga</taxon>
    </lineage>
</organism>
<feature type="domain" description="RAMA" evidence="10">
    <location>
        <begin position="318"/>
        <end position="411"/>
    </location>
</feature>
<keyword evidence="2 11" id="KW-0489">Methyltransferase</keyword>
<dbReference type="PANTHER" id="PTHR13370:SF3">
    <property type="entry name" value="TRNA (GUANINE(10)-N2)-METHYLTRANSFERASE HOMOLOG"/>
    <property type="match status" value="1"/>
</dbReference>
<dbReference type="PROSITE" id="PS00092">
    <property type="entry name" value="N6_MTASE"/>
    <property type="match status" value="1"/>
</dbReference>
<dbReference type="InterPro" id="IPR002052">
    <property type="entry name" value="DNA_methylase_N6_adenine_CS"/>
</dbReference>
<proteinExistence type="inferred from homology"/>
<dbReference type="EC" id="2.1.1.-" evidence="8"/>
<evidence type="ECO:0000256" key="4">
    <source>
        <dbReference type="ARBA" id="ARBA00022691"/>
    </source>
</evidence>
<comment type="caution">
    <text evidence="11">The sequence shown here is derived from an EMBL/GenBank/DDBJ whole genome shotgun (WGS) entry which is preliminary data.</text>
</comment>
<accession>A0A5N3P447</accession>
<gene>
    <name evidence="11" type="ORF">FEZ63_22960</name>
</gene>
<dbReference type="InterPro" id="IPR029063">
    <property type="entry name" value="SAM-dependent_MTases_sf"/>
</dbReference>
<dbReference type="Pfam" id="PF18755">
    <property type="entry name" value="RAMA"/>
    <property type="match status" value="1"/>
</dbReference>
<reference evidence="11 12" key="1">
    <citation type="journal article" date="2019" name="Microorganisms">
        <title>Genome Insights into the Novel Species Microvirga brassicacearum, a Rapeseed Endophyte with Biotechnological Potential.</title>
        <authorList>
            <person name="Jimenez-Gomez A."/>
            <person name="Saati-Santamaria Z."/>
            <person name="Igual J.M."/>
            <person name="Rivas R."/>
            <person name="Mateos P.F."/>
            <person name="Garcia-Fraile P."/>
        </authorList>
    </citation>
    <scope>NUCLEOTIDE SEQUENCE [LARGE SCALE GENOMIC DNA]</scope>
    <source>
        <strain evidence="11 12">CDVBN77</strain>
    </source>
</reference>
<dbReference type="PANTHER" id="PTHR13370">
    <property type="entry name" value="RNA METHYLASE-RELATED"/>
    <property type="match status" value="1"/>
</dbReference>
<dbReference type="GO" id="GO:0009007">
    <property type="term" value="F:site-specific DNA-methyltransferase (adenine-specific) activity"/>
    <property type="evidence" value="ECO:0007669"/>
    <property type="project" value="UniProtKB-EC"/>
</dbReference>
<evidence type="ECO:0000313" key="11">
    <source>
        <dbReference type="EMBL" id="KAB0264494.1"/>
    </source>
</evidence>
<evidence type="ECO:0000256" key="5">
    <source>
        <dbReference type="ARBA" id="ARBA00022705"/>
    </source>
</evidence>
<keyword evidence="3 11" id="KW-0808">Transferase</keyword>
<dbReference type="Proteomes" id="UP000325684">
    <property type="component" value="Unassembled WGS sequence"/>
</dbReference>
<name>A0A5N3P447_9HYPH</name>
<dbReference type="PRINTS" id="PR00508">
    <property type="entry name" value="S21N4MTFRASE"/>
</dbReference>
<dbReference type="SUPFAM" id="SSF53335">
    <property type="entry name" value="S-adenosyl-L-methionine-dependent methyltransferases"/>
    <property type="match status" value="1"/>
</dbReference>
<evidence type="ECO:0000256" key="1">
    <source>
        <dbReference type="ARBA" id="ARBA00006594"/>
    </source>
</evidence>
<evidence type="ECO:0000259" key="10">
    <source>
        <dbReference type="Pfam" id="PF18755"/>
    </source>
</evidence>
<dbReference type="OrthoDB" id="9800801at2"/>
<evidence type="ECO:0000256" key="3">
    <source>
        <dbReference type="ARBA" id="ARBA00022679"/>
    </source>
</evidence>
<evidence type="ECO:0000313" key="12">
    <source>
        <dbReference type="Proteomes" id="UP000325684"/>
    </source>
</evidence>
<evidence type="ECO:0000256" key="2">
    <source>
        <dbReference type="ARBA" id="ARBA00022603"/>
    </source>
</evidence>
<dbReference type="GO" id="GO:0003677">
    <property type="term" value="F:DNA binding"/>
    <property type="evidence" value="ECO:0007669"/>
    <property type="project" value="UniProtKB-KW"/>
</dbReference>
<dbReference type="FunFam" id="3.40.50.150:FF:000276">
    <property type="entry name" value="Methyltransferase"/>
    <property type="match status" value="1"/>
</dbReference>
<dbReference type="EMBL" id="VCMV01000071">
    <property type="protein sequence ID" value="KAB0264494.1"/>
    <property type="molecule type" value="Genomic_DNA"/>
</dbReference>
<dbReference type="Pfam" id="PF01555">
    <property type="entry name" value="N6_N4_Mtase"/>
    <property type="match status" value="1"/>
</dbReference>
<dbReference type="InterPro" id="IPR002941">
    <property type="entry name" value="DNA_methylase_N4/N6"/>
</dbReference>
<keyword evidence="6" id="KW-0238">DNA-binding</keyword>
<dbReference type="GO" id="GO:0006260">
    <property type="term" value="P:DNA replication"/>
    <property type="evidence" value="ECO:0007669"/>
    <property type="project" value="UniProtKB-KW"/>
</dbReference>
<evidence type="ECO:0000256" key="8">
    <source>
        <dbReference type="RuleBase" id="RU362026"/>
    </source>
</evidence>
<dbReference type="Gene3D" id="3.40.50.150">
    <property type="entry name" value="Vaccinia Virus protein VP39"/>
    <property type="match status" value="1"/>
</dbReference>
<keyword evidence="4" id="KW-0949">S-adenosyl-L-methionine</keyword>
<keyword evidence="12" id="KW-1185">Reference proteome</keyword>
<dbReference type="RefSeq" id="WP_150949326.1">
    <property type="nucleotide sequence ID" value="NZ_VCMV01000071.1"/>
</dbReference>
<dbReference type="GO" id="GO:0005737">
    <property type="term" value="C:cytoplasm"/>
    <property type="evidence" value="ECO:0007669"/>
    <property type="project" value="TreeGrafter"/>
</dbReference>
<keyword evidence="5" id="KW-0235">DNA replication</keyword>
<feature type="domain" description="DNA methylase N-4/N-6" evidence="9">
    <location>
        <begin position="80"/>
        <end position="301"/>
    </location>
</feature>
<sequence length="414" mass="45220">MGTSRTGAAGAASRIVVSRTGRLASAPRTGLKAPSSALPNPSLKAVPVRKGGALPEDLPLNQILLGDCIASLAKLPAESVDVVFADPPYNLQLEQALTRPDHSLVDAVDDDWDKFASFSDYDSFTRAWLSGVRRVMKKNATLWVIGSYHNIFRVGATLQDLDFWLLNDIVWRKANPMPNFRGRRFTNAHETMIWASKSADSKSYTFHYDAMKSANEDVQMRSDWFIPLCTGDERLKGEDGRKVHPTQKPEALLARVLLSSSNPGDVVLDPFFGTGTTGAVAKKLGRNFIGLERDPAYAKAARARIDGVEPLSDISIAAAPEKRTETRVPFLSLLEGGHVKAGETLTDERRRFQATIRADGTLTLGPVIGSIHKIGALSQGLPACNGWTFWHVLRDGKLVCIDDFRAKVRAEIGA</sequence>
<comment type="catalytic activity">
    <reaction evidence="7">
        <text>a 2'-deoxyadenosine in DNA + S-adenosyl-L-methionine = an N(6)-methyl-2'-deoxyadenosine in DNA + S-adenosyl-L-homocysteine + H(+)</text>
        <dbReference type="Rhea" id="RHEA:15197"/>
        <dbReference type="Rhea" id="RHEA-COMP:12418"/>
        <dbReference type="Rhea" id="RHEA-COMP:12419"/>
        <dbReference type="ChEBI" id="CHEBI:15378"/>
        <dbReference type="ChEBI" id="CHEBI:57856"/>
        <dbReference type="ChEBI" id="CHEBI:59789"/>
        <dbReference type="ChEBI" id="CHEBI:90615"/>
        <dbReference type="ChEBI" id="CHEBI:90616"/>
        <dbReference type="EC" id="2.1.1.72"/>
    </reaction>
</comment>
<comment type="similarity">
    <text evidence="1 8">Belongs to the N(4)/N(6)-methyltransferase family.</text>
</comment>
<evidence type="ECO:0000256" key="7">
    <source>
        <dbReference type="ARBA" id="ARBA00047942"/>
    </source>
</evidence>
<protein>
    <recommendedName>
        <fullName evidence="8">Methyltransferase</fullName>
        <ecNumber evidence="8">2.1.1.-</ecNumber>
    </recommendedName>
</protein>
<dbReference type="GO" id="GO:0032259">
    <property type="term" value="P:methylation"/>
    <property type="evidence" value="ECO:0007669"/>
    <property type="project" value="UniProtKB-KW"/>
</dbReference>
<evidence type="ECO:0000256" key="6">
    <source>
        <dbReference type="ARBA" id="ARBA00023125"/>
    </source>
</evidence>